<gene>
    <name evidence="1" type="ORF">FSB_LOCUS25241</name>
</gene>
<evidence type="ECO:0000313" key="1">
    <source>
        <dbReference type="EMBL" id="SPC97359.1"/>
    </source>
</evidence>
<proteinExistence type="predicted"/>
<accession>A0A2N9GDA1</accession>
<reference evidence="1" key="1">
    <citation type="submission" date="2018-02" db="EMBL/GenBank/DDBJ databases">
        <authorList>
            <person name="Cohen D.B."/>
            <person name="Kent A.D."/>
        </authorList>
    </citation>
    <scope>NUCLEOTIDE SEQUENCE</scope>
</reference>
<protein>
    <submittedName>
        <fullName evidence="1">Uncharacterized protein</fullName>
    </submittedName>
</protein>
<sequence length="58" mass="6034">MAKVFVLSLPCAAGTVNNLGSGSLSLSPSRLLSSLFLSVFHFSISFSHSALNGEFGMV</sequence>
<organism evidence="1">
    <name type="scientific">Fagus sylvatica</name>
    <name type="common">Beechnut</name>
    <dbReference type="NCBI Taxonomy" id="28930"/>
    <lineage>
        <taxon>Eukaryota</taxon>
        <taxon>Viridiplantae</taxon>
        <taxon>Streptophyta</taxon>
        <taxon>Embryophyta</taxon>
        <taxon>Tracheophyta</taxon>
        <taxon>Spermatophyta</taxon>
        <taxon>Magnoliopsida</taxon>
        <taxon>eudicotyledons</taxon>
        <taxon>Gunneridae</taxon>
        <taxon>Pentapetalae</taxon>
        <taxon>rosids</taxon>
        <taxon>fabids</taxon>
        <taxon>Fagales</taxon>
        <taxon>Fagaceae</taxon>
        <taxon>Fagus</taxon>
    </lineage>
</organism>
<dbReference type="AlphaFoldDB" id="A0A2N9GDA1"/>
<dbReference type="EMBL" id="OIVN01001763">
    <property type="protein sequence ID" value="SPC97359.1"/>
    <property type="molecule type" value="Genomic_DNA"/>
</dbReference>
<name>A0A2N9GDA1_FAGSY</name>